<keyword evidence="1" id="KW-0614">Plasmid</keyword>
<proteinExistence type="predicted"/>
<sequence length="140" mass="15543">MSGDRISDDHPTIRMTNKGVEVPEDLIGRTGTVVVVHADLVVRLQYASDGIQEYDRNLIAFPPTDNDVEHPMVPNGHLRIDGKLYRVIDDRDLDECPECGSDQVAAWDIPPKCYGCDTVLGDKYSLVTDGGISRFDGRQQ</sequence>
<name>A0AAE3K9H5_9EURY</name>
<geneLocation type="plasmid" evidence="1">
    <name>pAArc-St2</name>
</geneLocation>
<gene>
    <name evidence="1" type="ORF">AArcSt2_15525</name>
</gene>
<dbReference type="RefSeq" id="WP_250586066.1">
    <property type="nucleotide sequence ID" value="NZ_JAKRVX010000010.1"/>
</dbReference>
<organism evidence="1 2">
    <name type="scientific">Natronocalculus amylovorans</name>
    <dbReference type="NCBI Taxonomy" id="2917812"/>
    <lineage>
        <taxon>Archaea</taxon>
        <taxon>Methanobacteriati</taxon>
        <taxon>Methanobacteriota</taxon>
        <taxon>Stenosarchaea group</taxon>
        <taxon>Halobacteria</taxon>
        <taxon>Halobacteriales</taxon>
        <taxon>Haloferacaceae</taxon>
        <taxon>Natronocalculus</taxon>
    </lineage>
</organism>
<dbReference type="AlphaFoldDB" id="A0AAE3K9H5"/>
<comment type="caution">
    <text evidence="1">The sequence shown here is derived from an EMBL/GenBank/DDBJ whole genome shotgun (WGS) entry which is preliminary data.</text>
</comment>
<dbReference type="EMBL" id="JAKRVX010000010">
    <property type="protein sequence ID" value="MCL9818352.1"/>
    <property type="molecule type" value="Genomic_DNA"/>
</dbReference>
<evidence type="ECO:0000313" key="1">
    <source>
        <dbReference type="EMBL" id="MCL9818352.1"/>
    </source>
</evidence>
<evidence type="ECO:0000313" key="2">
    <source>
        <dbReference type="Proteomes" id="UP001203207"/>
    </source>
</evidence>
<reference evidence="1" key="2">
    <citation type="submission" date="2022-02" db="EMBL/GenBank/DDBJ databases">
        <authorList>
            <person name="Elcheninov A.G."/>
            <person name="Sorokin D.Y."/>
            <person name="Kublanov I.V."/>
        </authorList>
    </citation>
    <scope>NUCLEOTIDE SEQUENCE</scope>
    <source>
        <strain evidence="1">AArc-St2</strain>
        <plasmid evidence="1">pAArc-St2</plasmid>
    </source>
</reference>
<reference evidence="1" key="1">
    <citation type="journal article" date="2022" name="Syst. Appl. Microbiol.">
        <title>Natronocalculus amylovorans gen. nov., sp. nov., and Natranaeroarchaeum aerophilus sp. nov., dominant culturable amylolytic natronoarchaea from hypersaline soda lakes in southwestern Siberia.</title>
        <authorList>
            <person name="Sorokin D.Y."/>
            <person name="Elcheninov A.G."/>
            <person name="Khizhniak T.V."/>
            <person name="Koenen M."/>
            <person name="Bale N.J."/>
            <person name="Damste J.S.S."/>
            <person name="Kublanov I.V."/>
        </authorList>
    </citation>
    <scope>NUCLEOTIDE SEQUENCE</scope>
    <source>
        <strain evidence="1">AArc-St2</strain>
    </source>
</reference>
<dbReference type="Proteomes" id="UP001203207">
    <property type="component" value="Unassembled WGS sequence"/>
</dbReference>
<accession>A0AAE3K9H5</accession>
<keyword evidence="2" id="KW-1185">Reference proteome</keyword>
<protein>
    <submittedName>
        <fullName evidence="1">Uncharacterized protein</fullName>
    </submittedName>
</protein>